<organism evidence="3 4">
    <name type="scientific">Burkholderia diffusa</name>
    <dbReference type="NCBI Taxonomy" id="488732"/>
    <lineage>
        <taxon>Bacteria</taxon>
        <taxon>Pseudomonadati</taxon>
        <taxon>Pseudomonadota</taxon>
        <taxon>Betaproteobacteria</taxon>
        <taxon>Burkholderiales</taxon>
        <taxon>Burkholderiaceae</taxon>
        <taxon>Burkholderia</taxon>
        <taxon>Burkholderia cepacia complex</taxon>
    </lineage>
</organism>
<dbReference type="EMBL" id="CABVPN010000021">
    <property type="protein sequence ID" value="VWB87527.1"/>
    <property type="molecule type" value="Genomic_DNA"/>
</dbReference>
<dbReference type="AlphaFoldDB" id="A0A6P2N5E7"/>
<sequence length="124" mass="12657">MSYWRKFILVVLLALCVPIQSFATVSTQCAGAAASHAGAGAEAQAASHAMPSAHGERHEHDDHARHGAPCSACGSCCFGSGMAEVPAVSVTSDVGLAVVTFAPSTVVVSFLTGGIDRPPRRIPV</sequence>
<evidence type="ECO:0000313" key="4">
    <source>
        <dbReference type="Proteomes" id="UP000494125"/>
    </source>
</evidence>
<keyword evidence="2" id="KW-0732">Signal</keyword>
<feature type="chain" id="PRO_5026686223" description="MFS transporter" evidence="2">
    <location>
        <begin position="24"/>
        <end position="124"/>
    </location>
</feature>
<reference evidence="3 4" key="1">
    <citation type="submission" date="2019-09" db="EMBL/GenBank/DDBJ databases">
        <authorList>
            <person name="Depoorter E."/>
        </authorList>
    </citation>
    <scope>NUCLEOTIDE SEQUENCE [LARGE SCALE GENOMIC DNA]</scope>
    <source>
        <strain evidence="3">LMG 24065</strain>
    </source>
</reference>
<dbReference type="RefSeq" id="WP_059605178.1">
    <property type="nucleotide sequence ID" value="NZ_CABVPN010000021.1"/>
</dbReference>
<evidence type="ECO:0000256" key="1">
    <source>
        <dbReference type="SAM" id="MobiDB-lite"/>
    </source>
</evidence>
<name>A0A6P2N5E7_9BURK</name>
<protein>
    <recommendedName>
        <fullName evidence="5">MFS transporter</fullName>
    </recommendedName>
</protein>
<feature type="signal peptide" evidence="2">
    <location>
        <begin position="1"/>
        <end position="23"/>
    </location>
</feature>
<evidence type="ECO:0000313" key="3">
    <source>
        <dbReference type="EMBL" id="VWB87527.1"/>
    </source>
</evidence>
<dbReference type="GeneID" id="93029271"/>
<keyword evidence="4" id="KW-1185">Reference proteome</keyword>
<dbReference type="Proteomes" id="UP000494125">
    <property type="component" value="Unassembled WGS sequence"/>
</dbReference>
<evidence type="ECO:0008006" key="5">
    <source>
        <dbReference type="Google" id="ProtNLM"/>
    </source>
</evidence>
<proteinExistence type="predicted"/>
<feature type="compositionally biased region" description="Basic and acidic residues" evidence="1">
    <location>
        <begin position="54"/>
        <end position="64"/>
    </location>
</feature>
<feature type="region of interest" description="Disordered" evidence="1">
    <location>
        <begin position="45"/>
        <end position="64"/>
    </location>
</feature>
<accession>A0A6P2N5E7</accession>
<gene>
    <name evidence="3" type="ORF">BDI24065_04202</name>
</gene>
<evidence type="ECO:0000256" key="2">
    <source>
        <dbReference type="SAM" id="SignalP"/>
    </source>
</evidence>